<dbReference type="PROSITE" id="PS50157">
    <property type="entry name" value="ZINC_FINGER_C2H2_2"/>
    <property type="match status" value="2"/>
</dbReference>
<dbReference type="SUPFAM" id="SSF57667">
    <property type="entry name" value="beta-beta-alpha zinc fingers"/>
    <property type="match status" value="1"/>
</dbReference>
<dbReference type="EMBL" id="KB310371">
    <property type="protein sequence ID" value="ELT91743.1"/>
    <property type="molecule type" value="Genomic_DNA"/>
</dbReference>
<evidence type="ECO:0000256" key="2">
    <source>
        <dbReference type="ARBA" id="ARBA00022737"/>
    </source>
</evidence>
<evidence type="ECO:0000256" key="1">
    <source>
        <dbReference type="ARBA" id="ARBA00022723"/>
    </source>
</evidence>
<feature type="non-terminal residue" evidence="7">
    <location>
        <position position="63"/>
    </location>
</feature>
<dbReference type="OMA" id="CCIHTNK"/>
<dbReference type="InterPro" id="IPR013087">
    <property type="entry name" value="Znf_C2H2_type"/>
</dbReference>
<dbReference type="GO" id="GO:0045944">
    <property type="term" value="P:positive regulation of transcription by RNA polymerase II"/>
    <property type="evidence" value="ECO:0007669"/>
    <property type="project" value="UniProtKB-ARBA"/>
</dbReference>
<evidence type="ECO:0000256" key="5">
    <source>
        <dbReference type="PROSITE-ProRule" id="PRU00042"/>
    </source>
</evidence>
<dbReference type="GO" id="GO:0005634">
    <property type="term" value="C:nucleus"/>
    <property type="evidence" value="ECO:0007669"/>
    <property type="project" value="UniProtKB-ARBA"/>
</dbReference>
<dbReference type="Gene3D" id="3.30.160.60">
    <property type="entry name" value="Classic Zinc Finger"/>
    <property type="match status" value="3"/>
</dbReference>
<dbReference type="EMBL" id="AMQN01030915">
    <property type="status" value="NOT_ANNOTATED_CDS"/>
    <property type="molecule type" value="Genomic_DNA"/>
</dbReference>
<dbReference type="GO" id="GO:0000978">
    <property type="term" value="F:RNA polymerase II cis-regulatory region sequence-specific DNA binding"/>
    <property type="evidence" value="ECO:0007669"/>
    <property type="project" value="TreeGrafter"/>
</dbReference>
<organism evidence="7">
    <name type="scientific">Capitella teleta</name>
    <name type="common">Polychaete worm</name>
    <dbReference type="NCBI Taxonomy" id="283909"/>
    <lineage>
        <taxon>Eukaryota</taxon>
        <taxon>Metazoa</taxon>
        <taxon>Spiralia</taxon>
        <taxon>Lophotrochozoa</taxon>
        <taxon>Annelida</taxon>
        <taxon>Polychaeta</taxon>
        <taxon>Sedentaria</taxon>
        <taxon>Scolecida</taxon>
        <taxon>Capitellidae</taxon>
        <taxon>Capitella</taxon>
    </lineage>
</organism>
<dbReference type="PANTHER" id="PTHR19818:SF139">
    <property type="entry name" value="PAIR-RULE PROTEIN ODD-PAIRED"/>
    <property type="match status" value="1"/>
</dbReference>
<keyword evidence="3 5" id="KW-0863">Zinc-finger</keyword>
<sequence length="63" mass="7555">GKRFHTFWHQGRHYRVHTGERPFKCGLIVCPWPGCDRAIRGSRHNLERHMRTHTGEKPFKCPF</sequence>
<reference evidence="8" key="3">
    <citation type="submission" date="2015-06" db="UniProtKB">
        <authorList>
            <consortium name="EnsemblMetazoa"/>
        </authorList>
    </citation>
    <scope>IDENTIFICATION</scope>
</reference>
<evidence type="ECO:0000313" key="8">
    <source>
        <dbReference type="EnsemblMetazoa" id="CapteP70796"/>
    </source>
</evidence>
<dbReference type="GO" id="GO:0000981">
    <property type="term" value="F:DNA-binding transcription factor activity, RNA polymerase II-specific"/>
    <property type="evidence" value="ECO:0007669"/>
    <property type="project" value="TreeGrafter"/>
</dbReference>
<dbReference type="GO" id="GO:0008270">
    <property type="term" value="F:zinc ion binding"/>
    <property type="evidence" value="ECO:0007669"/>
    <property type="project" value="UniProtKB-KW"/>
</dbReference>
<dbReference type="Proteomes" id="UP000014760">
    <property type="component" value="Unassembled WGS sequence"/>
</dbReference>
<name>R7TDD4_CAPTE</name>
<dbReference type="InterPro" id="IPR050329">
    <property type="entry name" value="GLI_C2H2-zinc-finger"/>
</dbReference>
<reference evidence="7 9" key="2">
    <citation type="journal article" date="2013" name="Nature">
        <title>Insights into bilaterian evolution from three spiralian genomes.</title>
        <authorList>
            <person name="Simakov O."/>
            <person name="Marletaz F."/>
            <person name="Cho S.J."/>
            <person name="Edsinger-Gonzales E."/>
            <person name="Havlak P."/>
            <person name="Hellsten U."/>
            <person name="Kuo D.H."/>
            <person name="Larsson T."/>
            <person name="Lv J."/>
            <person name="Arendt D."/>
            <person name="Savage R."/>
            <person name="Osoegawa K."/>
            <person name="de Jong P."/>
            <person name="Grimwood J."/>
            <person name="Chapman J.A."/>
            <person name="Shapiro H."/>
            <person name="Aerts A."/>
            <person name="Otillar R.P."/>
            <person name="Terry A.Y."/>
            <person name="Boore J.L."/>
            <person name="Grigoriev I.V."/>
            <person name="Lindberg D.R."/>
            <person name="Seaver E.C."/>
            <person name="Weisblat D.A."/>
            <person name="Putnam N.H."/>
            <person name="Rokhsar D.S."/>
        </authorList>
    </citation>
    <scope>NUCLEOTIDE SEQUENCE</scope>
    <source>
        <strain evidence="7 9">I ESC-2004</strain>
    </source>
</reference>
<dbReference type="PANTHER" id="PTHR19818">
    <property type="entry name" value="ZINC FINGER PROTEIN ZIC AND GLI"/>
    <property type="match status" value="1"/>
</dbReference>
<dbReference type="STRING" id="283909.R7TDD4"/>
<reference evidence="9" key="1">
    <citation type="submission" date="2012-12" db="EMBL/GenBank/DDBJ databases">
        <authorList>
            <person name="Hellsten U."/>
            <person name="Grimwood J."/>
            <person name="Chapman J.A."/>
            <person name="Shapiro H."/>
            <person name="Aerts A."/>
            <person name="Otillar R.P."/>
            <person name="Terry A.Y."/>
            <person name="Boore J.L."/>
            <person name="Simakov O."/>
            <person name="Marletaz F."/>
            <person name="Cho S.-J."/>
            <person name="Edsinger-Gonzales E."/>
            <person name="Havlak P."/>
            <person name="Kuo D.-H."/>
            <person name="Larsson T."/>
            <person name="Lv J."/>
            <person name="Arendt D."/>
            <person name="Savage R."/>
            <person name="Osoegawa K."/>
            <person name="de Jong P."/>
            <person name="Lindberg D.R."/>
            <person name="Seaver E.C."/>
            <person name="Weisblat D.A."/>
            <person name="Putnam N.H."/>
            <person name="Grigoriev I.V."/>
            <person name="Rokhsar D.S."/>
        </authorList>
    </citation>
    <scope>NUCLEOTIDE SEQUENCE</scope>
    <source>
        <strain evidence="9">I ESC-2004</strain>
    </source>
</reference>
<feature type="domain" description="C2H2-type" evidence="6">
    <location>
        <begin position="28"/>
        <end position="58"/>
    </location>
</feature>
<protein>
    <recommendedName>
        <fullName evidence="6">C2H2-type domain-containing protein</fullName>
    </recommendedName>
</protein>
<keyword evidence="4" id="KW-0862">Zinc</keyword>
<feature type="non-terminal residue" evidence="7">
    <location>
        <position position="1"/>
    </location>
</feature>
<keyword evidence="1" id="KW-0479">Metal-binding</keyword>
<dbReference type="HOGENOM" id="CLU_002678_42_18_1"/>
<proteinExistence type="predicted"/>
<dbReference type="AlphaFoldDB" id="R7TDD4"/>
<evidence type="ECO:0000313" key="9">
    <source>
        <dbReference type="Proteomes" id="UP000014760"/>
    </source>
</evidence>
<dbReference type="EMBL" id="AMQN01030914">
    <property type="status" value="NOT_ANNOTATED_CDS"/>
    <property type="molecule type" value="Genomic_DNA"/>
</dbReference>
<dbReference type="EnsemblMetazoa" id="CapteT70796">
    <property type="protein sequence ID" value="CapteP70796"/>
    <property type="gene ID" value="CapteG70796"/>
</dbReference>
<feature type="domain" description="C2H2-type" evidence="6">
    <location>
        <begin position="1"/>
        <end position="22"/>
    </location>
</feature>
<keyword evidence="9" id="KW-1185">Reference proteome</keyword>
<evidence type="ECO:0000259" key="6">
    <source>
        <dbReference type="PROSITE" id="PS50157"/>
    </source>
</evidence>
<evidence type="ECO:0000256" key="3">
    <source>
        <dbReference type="ARBA" id="ARBA00022771"/>
    </source>
</evidence>
<dbReference type="InterPro" id="IPR036236">
    <property type="entry name" value="Znf_C2H2_sf"/>
</dbReference>
<dbReference type="OrthoDB" id="9439903at2759"/>
<gene>
    <name evidence="7" type="ORF">CAPTEDRAFT_70796</name>
</gene>
<keyword evidence="2" id="KW-0677">Repeat</keyword>
<evidence type="ECO:0000313" key="7">
    <source>
        <dbReference type="EMBL" id="ELT91743.1"/>
    </source>
</evidence>
<evidence type="ECO:0000256" key="4">
    <source>
        <dbReference type="ARBA" id="ARBA00022833"/>
    </source>
</evidence>
<accession>R7TDD4</accession>